<proteinExistence type="predicted"/>
<feature type="non-terminal residue" evidence="1">
    <location>
        <position position="1"/>
    </location>
</feature>
<organism evidence="1">
    <name type="scientific">Lepeophtheirus salmonis</name>
    <name type="common">Salmon louse</name>
    <name type="synonym">Caligus salmonis</name>
    <dbReference type="NCBI Taxonomy" id="72036"/>
    <lineage>
        <taxon>Eukaryota</taxon>
        <taxon>Metazoa</taxon>
        <taxon>Ecdysozoa</taxon>
        <taxon>Arthropoda</taxon>
        <taxon>Crustacea</taxon>
        <taxon>Multicrustacea</taxon>
        <taxon>Hexanauplia</taxon>
        <taxon>Copepoda</taxon>
        <taxon>Siphonostomatoida</taxon>
        <taxon>Caligidae</taxon>
        <taxon>Lepeophtheirus</taxon>
    </lineage>
</organism>
<dbReference type="EMBL" id="HACA01033002">
    <property type="protein sequence ID" value="CDW50363.1"/>
    <property type="molecule type" value="Transcribed_RNA"/>
</dbReference>
<protein>
    <submittedName>
        <fullName evidence="1">Uncharacterized protein</fullName>
    </submittedName>
</protein>
<dbReference type="AlphaFoldDB" id="A0A0K2VIT6"/>
<reference evidence="1" key="1">
    <citation type="submission" date="2014-05" db="EMBL/GenBank/DDBJ databases">
        <authorList>
            <person name="Chronopoulou M."/>
        </authorList>
    </citation>
    <scope>NUCLEOTIDE SEQUENCE</scope>
    <source>
        <tissue evidence="1">Whole organism</tissue>
    </source>
</reference>
<evidence type="ECO:0000313" key="1">
    <source>
        <dbReference type="EMBL" id="CDW50363.1"/>
    </source>
</evidence>
<sequence length="55" mass="6339">ILNFSNKLLVRTQIFEFPYLGEYCSSYAIGAKPLLLLFLSWGPFFYTQLCLNTSP</sequence>
<accession>A0A0K2VIT6</accession>
<name>A0A0K2VIT6_LEPSM</name>